<dbReference type="EMBL" id="CAJPVJ010029285">
    <property type="protein sequence ID" value="CAG2179905.1"/>
    <property type="molecule type" value="Genomic_DNA"/>
</dbReference>
<feature type="non-terminal residue" evidence="3">
    <location>
        <position position="1"/>
    </location>
</feature>
<dbReference type="AlphaFoldDB" id="A0A7R9QYS2"/>
<dbReference type="Proteomes" id="UP000728032">
    <property type="component" value="Unassembled WGS sequence"/>
</dbReference>
<feature type="compositionally biased region" description="Acidic residues" evidence="1">
    <location>
        <begin position="19"/>
        <end position="28"/>
    </location>
</feature>
<feature type="compositionally biased region" description="Polar residues" evidence="1">
    <location>
        <begin position="175"/>
        <end position="184"/>
    </location>
</feature>
<proteinExistence type="predicted"/>
<feature type="compositionally biased region" description="Low complexity" evidence="1">
    <location>
        <begin position="223"/>
        <end position="238"/>
    </location>
</feature>
<gene>
    <name evidence="3" type="ORF">ONB1V03_LOCUS19328</name>
</gene>
<evidence type="ECO:0000313" key="4">
    <source>
        <dbReference type="Proteomes" id="UP000728032"/>
    </source>
</evidence>
<reference evidence="3" key="1">
    <citation type="submission" date="2020-11" db="EMBL/GenBank/DDBJ databases">
        <authorList>
            <person name="Tran Van P."/>
        </authorList>
    </citation>
    <scope>NUCLEOTIDE SEQUENCE</scope>
</reference>
<feature type="region of interest" description="Disordered" evidence="1">
    <location>
        <begin position="69"/>
        <end position="123"/>
    </location>
</feature>
<feature type="region of interest" description="Disordered" evidence="1">
    <location>
        <begin position="162"/>
        <end position="198"/>
    </location>
</feature>
<feature type="compositionally biased region" description="Basic and acidic residues" evidence="1">
    <location>
        <begin position="212"/>
        <end position="221"/>
    </location>
</feature>
<name>A0A7R9QYS2_9ACAR</name>
<feature type="domain" description="DM14" evidence="2">
    <location>
        <begin position="257"/>
        <end position="307"/>
    </location>
</feature>
<dbReference type="EMBL" id="OC944110">
    <property type="protein sequence ID" value="CAD7662768.1"/>
    <property type="molecule type" value="Genomic_DNA"/>
</dbReference>
<sequence>MDLPNIKGLLSMDTIGTADDNDMDADDNEEDLDEELNAILNHQFIGGQHETMDADDNEEDLDEELNAILSGQTYIPKNKQHKQTTSSSAVNTKRVKQMDVKQAKSQRTSRSDHKLSDNPNNEFAVSNDLLNIEKLGIIGDSDEDDSDIDENDEQFLSEIHSIASETKPSERKPQKQTVTTSAPNRSDHKMPQTIGPDNQNLISFATHREKPMNPQIRDDMFKSNSSSTGTGTTDSGTTVHQPIDVNKPKEVDNSDDISKLKALTDDYKKAALLAKKSGQVTTALSHVKTAKQIEVLLKALEEGKAVD</sequence>
<feature type="region of interest" description="Disordered" evidence="1">
    <location>
        <begin position="212"/>
        <end position="254"/>
    </location>
</feature>
<accession>A0A7R9QYS2</accession>
<feature type="region of interest" description="Disordered" evidence="1">
    <location>
        <begin position="1"/>
        <end position="28"/>
    </location>
</feature>
<protein>
    <recommendedName>
        <fullName evidence="2">DM14 domain-containing protein</fullName>
    </recommendedName>
</protein>
<dbReference type="OrthoDB" id="6534761at2759"/>
<dbReference type="InterPro" id="IPR006608">
    <property type="entry name" value="CC2D1A/B_DM14"/>
</dbReference>
<organism evidence="3">
    <name type="scientific">Oppiella nova</name>
    <dbReference type="NCBI Taxonomy" id="334625"/>
    <lineage>
        <taxon>Eukaryota</taxon>
        <taxon>Metazoa</taxon>
        <taxon>Ecdysozoa</taxon>
        <taxon>Arthropoda</taxon>
        <taxon>Chelicerata</taxon>
        <taxon>Arachnida</taxon>
        <taxon>Acari</taxon>
        <taxon>Acariformes</taxon>
        <taxon>Sarcoptiformes</taxon>
        <taxon>Oribatida</taxon>
        <taxon>Brachypylina</taxon>
        <taxon>Oppioidea</taxon>
        <taxon>Oppiidae</taxon>
        <taxon>Oppiella</taxon>
    </lineage>
</organism>
<evidence type="ECO:0000256" key="1">
    <source>
        <dbReference type="SAM" id="MobiDB-lite"/>
    </source>
</evidence>
<keyword evidence="4" id="KW-1185">Reference proteome</keyword>
<dbReference type="SMART" id="SM00685">
    <property type="entry name" value="DM14"/>
    <property type="match status" value="1"/>
</dbReference>
<evidence type="ECO:0000259" key="2">
    <source>
        <dbReference type="SMART" id="SM00685"/>
    </source>
</evidence>
<evidence type="ECO:0000313" key="3">
    <source>
        <dbReference type="EMBL" id="CAD7662768.1"/>
    </source>
</evidence>